<evidence type="ECO:0000256" key="1">
    <source>
        <dbReference type="ARBA" id="ARBA00006484"/>
    </source>
</evidence>
<dbReference type="PRINTS" id="PR00081">
    <property type="entry name" value="GDHRDH"/>
</dbReference>
<evidence type="ECO:0000256" key="3">
    <source>
        <dbReference type="RuleBase" id="RU000363"/>
    </source>
</evidence>
<dbReference type="PRINTS" id="PR00080">
    <property type="entry name" value="SDRFAMILY"/>
</dbReference>
<protein>
    <submittedName>
        <fullName evidence="4">Short-chain dehydrogenase/reductase</fullName>
    </submittedName>
</protein>
<comment type="caution">
    <text evidence="4">The sequence shown here is derived from an EMBL/GenBank/DDBJ whole genome shotgun (WGS) entry which is preliminary data.</text>
</comment>
<evidence type="ECO:0000313" key="4">
    <source>
        <dbReference type="EMBL" id="PIW37329.1"/>
    </source>
</evidence>
<name>A0A2M7H526_9BACT</name>
<dbReference type="PANTHER" id="PTHR43976:SF16">
    <property type="entry name" value="SHORT-CHAIN DEHYDROGENASE_REDUCTASE FAMILY PROTEIN"/>
    <property type="match status" value="1"/>
</dbReference>
<accession>A0A2M7H526</accession>
<comment type="similarity">
    <text evidence="1 3">Belongs to the short-chain dehydrogenases/reductases (SDR) family.</text>
</comment>
<dbReference type="CDD" id="cd05374">
    <property type="entry name" value="17beta-HSD-like_SDR_c"/>
    <property type="match status" value="1"/>
</dbReference>
<dbReference type="Pfam" id="PF00106">
    <property type="entry name" value="adh_short"/>
    <property type="match status" value="1"/>
</dbReference>
<gene>
    <name evidence="4" type="ORF">COW24_00720</name>
</gene>
<evidence type="ECO:0000256" key="2">
    <source>
        <dbReference type="ARBA" id="ARBA00023002"/>
    </source>
</evidence>
<sequence length="274" mass="30310">MNMNNKTVFITGASSGIGLATADLFWKAGWNVVATMRSPERAGELLDRERTYVLALDVTDRESINQAVAKSIQRFGKIDVLINNAGYGLVGPFEPMPAEKIEKQFNTNVLGLMSVTQSLLPHFRGQKAGVIVNISSIGGRVTFPLYSVYHGTKWAVEGFTESLSFELRPQNIKVRLVEPGAIKTDFYGRSMDMIDTGGIKDYDRIIATAMPRMQSSGKNGASPADVAKVIYRSATAKGWKLRYPAAGNAPAMLWLRRLIPVSWFMMAVRWSLLR</sequence>
<dbReference type="PANTHER" id="PTHR43976">
    <property type="entry name" value="SHORT CHAIN DEHYDROGENASE"/>
    <property type="match status" value="1"/>
</dbReference>
<evidence type="ECO:0000313" key="5">
    <source>
        <dbReference type="Proteomes" id="UP000230292"/>
    </source>
</evidence>
<dbReference type="FunFam" id="3.40.50.720:FF:000084">
    <property type="entry name" value="Short-chain dehydrogenase reductase"/>
    <property type="match status" value="1"/>
</dbReference>
<organism evidence="4 5">
    <name type="scientific">Candidatus Kerfeldbacteria bacterium CG15_BIG_FIL_POST_REV_8_21_14_020_45_12</name>
    <dbReference type="NCBI Taxonomy" id="2014247"/>
    <lineage>
        <taxon>Bacteria</taxon>
        <taxon>Candidatus Kerfeldiibacteriota</taxon>
    </lineage>
</organism>
<dbReference type="EMBL" id="PFGC01000010">
    <property type="protein sequence ID" value="PIW37329.1"/>
    <property type="molecule type" value="Genomic_DNA"/>
</dbReference>
<reference evidence="4 5" key="1">
    <citation type="submission" date="2017-09" db="EMBL/GenBank/DDBJ databases">
        <title>Depth-based differentiation of microbial function through sediment-hosted aquifers and enrichment of novel symbionts in the deep terrestrial subsurface.</title>
        <authorList>
            <person name="Probst A.J."/>
            <person name="Ladd B."/>
            <person name="Jarett J.K."/>
            <person name="Geller-Mcgrath D.E."/>
            <person name="Sieber C.M."/>
            <person name="Emerson J.B."/>
            <person name="Anantharaman K."/>
            <person name="Thomas B.C."/>
            <person name="Malmstrom R."/>
            <person name="Stieglmeier M."/>
            <person name="Klingl A."/>
            <person name="Woyke T."/>
            <person name="Ryan C.M."/>
            <person name="Banfield J.F."/>
        </authorList>
    </citation>
    <scope>NUCLEOTIDE SEQUENCE [LARGE SCALE GENOMIC DNA]</scope>
    <source>
        <strain evidence="4">CG15_BIG_FIL_POST_REV_8_21_14_020_45_12</strain>
    </source>
</reference>
<dbReference type="InterPro" id="IPR051911">
    <property type="entry name" value="SDR_oxidoreductase"/>
</dbReference>
<dbReference type="InterPro" id="IPR036291">
    <property type="entry name" value="NAD(P)-bd_dom_sf"/>
</dbReference>
<dbReference type="Gene3D" id="3.40.50.720">
    <property type="entry name" value="NAD(P)-binding Rossmann-like Domain"/>
    <property type="match status" value="1"/>
</dbReference>
<keyword evidence="2" id="KW-0560">Oxidoreductase</keyword>
<dbReference type="InterPro" id="IPR002347">
    <property type="entry name" value="SDR_fam"/>
</dbReference>
<dbReference type="SUPFAM" id="SSF51735">
    <property type="entry name" value="NAD(P)-binding Rossmann-fold domains"/>
    <property type="match status" value="1"/>
</dbReference>
<dbReference type="Proteomes" id="UP000230292">
    <property type="component" value="Unassembled WGS sequence"/>
</dbReference>
<proteinExistence type="inferred from homology"/>
<dbReference type="GO" id="GO:0016491">
    <property type="term" value="F:oxidoreductase activity"/>
    <property type="evidence" value="ECO:0007669"/>
    <property type="project" value="UniProtKB-KW"/>
</dbReference>
<dbReference type="AlphaFoldDB" id="A0A2M7H526"/>